<dbReference type="InterPro" id="IPR050472">
    <property type="entry name" value="Anth_synth/Amidotransfase"/>
</dbReference>
<name>A0A0R2D033_9LACO</name>
<feature type="binding site" evidence="8">
    <location>
        <position position="251"/>
    </location>
    <ligand>
        <name>L-glutamine</name>
        <dbReference type="ChEBI" id="CHEBI:58359"/>
    </ligand>
</feature>
<comment type="caution">
    <text evidence="8">Lacks conserved residue(s) required for the propagation of feature annotation.</text>
</comment>
<dbReference type="Proteomes" id="UP000051256">
    <property type="component" value="Unassembled WGS sequence"/>
</dbReference>
<dbReference type="HAMAP" id="MF_01209">
    <property type="entry name" value="CPSase_S_chain"/>
    <property type="match status" value="1"/>
</dbReference>
<comment type="function">
    <text evidence="8">Small subunit of the glutamine-dependent carbamoyl phosphate synthetase (CPSase). CPSase catalyzes the formation of carbamoyl phosphate from the ammonia moiety of glutamine, carbonate, and phosphate donated by ATP, constituting the first step of 2 biosynthetic pathways, one leading to arginine and/or urea and the other to pyrimidine nucleotides. The small subunit (glutamine amidotransferase) binds and cleaves glutamine to supply the large subunit with the substrate ammonia.</text>
</comment>
<comment type="caution">
    <text evidence="10">The sequence shown here is derived from an EMBL/GenBank/DDBJ whole genome shotgun (WGS) entry which is preliminary data.</text>
</comment>
<dbReference type="SUPFAM" id="SSF52021">
    <property type="entry name" value="Carbamoyl phosphate synthetase, small subunit N-terminal domain"/>
    <property type="match status" value="1"/>
</dbReference>
<dbReference type="InterPro" id="IPR002474">
    <property type="entry name" value="CarbamoylP_synth_ssu_N"/>
</dbReference>
<keyword evidence="5 8" id="KW-0067">ATP-binding</keyword>
<comment type="catalytic activity">
    <reaction evidence="7 8">
        <text>hydrogencarbonate + L-glutamine + 2 ATP + H2O = carbamoyl phosphate + L-glutamate + 2 ADP + phosphate + 2 H(+)</text>
        <dbReference type="Rhea" id="RHEA:18633"/>
        <dbReference type="ChEBI" id="CHEBI:15377"/>
        <dbReference type="ChEBI" id="CHEBI:15378"/>
        <dbReference type="ChEBI" id="CHEBI:17544"/>
        <dbReference type="ChEBI" id="CHEBI:29985"/>
        <dbReference type="ChEBI" id="CHEBI:30616"/>
        <dbReference type="ChEBI" id="CHEBI:43474"/>
        <dbReference type="ChEBI" id="CHEBI:58228"/>
        <dbReference type="ChEBI" id="CHEBI:58359"/>
        <dbReference type="ChEBI" id="CHEBI:456216"/>
        <dbReference type="EC" id="6.3.5.5"/>
    </reaction>
</comment>
<keyword evidence="4 8" id="KW-0547">Nucleotide-binding</keyword>
<dbReference type="NCBIfam" id="NF009475">
    <property type="entry name" value="PRK12838.1"/>
    <property type="match status" value="1"/>
</dbReference>
<dbReference type="SMART" id="SM01097">
    <property type="entry name" value="CPSase_sm_chain"/>
    <property type="match status" value="1"/>
</dbReference>
<dbReference type="PANTHER" id="PTHR43418:SF7">
    <property type="entry name" value="CARBAMOYL-PHOSPHATE SYNTHASE SMALL CHAIN"/>
    <property type="match status" value="1"/>
</dbReference>
<feature type="domain" description="Carbamoyl-phosphate synthase small subunit N-terminal" evidence="9">
    <location>
        <begin position="3"/>
        <end position="133"/>
    </location>
</feature>
<keyword evidence="6 8" id="KW-0315">Glutamine amidotransferase</keyword>
<dbReference type="InterPro" id="IPR006274">
    <property type="entry name" value="CarbamoylP_synth_ssu"/>
</dbReference>
<evidence type="ECO:0000256" key="1">
    <source>
        <dbReference type="ARBA" id="ARBA00005077"/>
    </source>
</evidence>
<dbReference type="GO" id="GO:0004088">
    <property type="term" value="F:carbamoyl-phosphate synthase (glutamine-hydrolyzing) activity"/>
    <property type="evidence" value="ECO:0007669"/>
    <property type="project" value="UniProtKB-UniRule"/>
</dbReference>
<feature type="binding site" evidence="8">
    <location>
        <position position="219"/>
    </location>
    <ligand>
        <name>L-glutamine</name>
        <dbReference type="ChEBI" id="CHEBI:58359"/>
    </ligand>
</feature>
<dbReference type="Gene3D" id="3.40.50.880">
    <property type="match status" value="1"/>
</dbReference>
<dbReference type="UniPathway" id="UPA00070">
    <property type="reaction ID" value="UER00115"/>
</dbReference>
<dbReference type="PRINTS" id="PR00099">
    <property type="entry name" value="CPSGATASE"/>
</dbReference>
<dbReference type="CDD" id="cd01744">
    <property type="entry name" value="GATase1_CPSase"/>
    <property type="match status" value="1"/>
</dbReference>
<dbReference type="STRING" id="1423802.FC56_GL000571"/>
<dbReference type="InterPro" id="IPR035686">
    <property type="entry name" value="CPSase_GATase1"/>
</dbReference>
<gene>
    <name evidence="8" type="primary">carA</name>
    <name evidence="10" type="ORF">FC56_GL000571</name>
</gene>
<dbReference type="PANTHER" id="PTHR43418">
    <property type="entry name" value="MULTIFUNCTIONAL TRYPTOPHAN BIOSYNTHESIS PROTEIN-RELATED"/>
    <property type="match status" value="1"/>
</dbReference>
<dbReference type="GO" id="GO:0006207">
    <property type="term" value="P:'de novo' pyrimidine nucleobase biosynthetic process"/>
    <property type="evidence" value="ECO:0007669"/>
    <property type="project" value="InterPro"/>
</dbReference>
<dbReference type="UniPathway" id="UPA00068">
    <property type="reaction ID" value="UER00171"/>
</dbReference>
<feature type="binding site" evidence="8">
    <location>
        <position position="248"/>
    </location>
    <ligand>
        <name>L-glutamine</name>
        <dbReference type="ChEBI" id="CHEBI:58359"/>
    </ligand>
</feature>
<dbReference type="GO" id="GO:0044205">
    <property type="term" value="P:'de novo' UMP biosynthetic process"/>
    <property type="evidence" value="ECO:0007669"/>
    <property type="project" value="UniProtKB-UniRule"/>
</dbReference>
<protein>
    <recommendedName>
        <fullName evidence="8">Carbamoyl phosphate synthase small chain</fullName>
        <ecNumber evidence="8">6.3.5.5</ecNumber>
    </recommendedName>
    <alternativeName>
        <fullName evidence="8">Carbamoyl phosphate synthetase glutamine chain</fullName>
    </alternativeName>
</protein>
<keyword evidence="3 8" id="KW-0436">Ligase</keyword>
<evidence type="ECO:0000256" key="2">
    <source>
        <dbReference type="ARBA" id="ARBA00007800"/>
    </source>
</evidence>
<dbReference type="Pfam" id="PF00117">
    <property type="entry name" value="GATase"/>
    <property type="match status" value="1"/>
</dbReference>
<evidence type="ECO:0000256" key="6">
    <source>
        <dbReference type="ARBA" id="ARBA00022962"/>
    </source>
</evidence>
<dbReference type="NCBIfam" id="TIGR01368">
    <property type="entry name" value="CPSaseIIsmall"/>
    <property type="match status" value="1"/>
</dbReference>
<dbReference type="RefSeq" id="WP_056978342.1">
    <property type="nucleotide sequence ID" value="NZ_AYZR01000008.1"/>
</dbReference>
<feature type="binding site" evidence="8">
    <location>
        <position position="221"/>
    </location>
    <ligand>
        <name>L-glutamine</name>
        <dbReference type="ChEBI" id="CHEBI:58359"/>
    </ligand>
</feature>
<feature type="region of interest" description="CPSase" evidence="8">
    <location>
        <begin position="1"/>
        <end position="171"/>
    </location>
</feature>
<reference evidence="10 11" key="1">
    <citation type="journal article" date="2015" name="Genome Announc.">
        <title>Expanding the biotechnology potential of lactobacilli through comparative genomics of 213 strains and associated genera.</title>
        <authorList>
            <person name="Sun Z."/>
            <person name="Harris H.M."/>
            <person name="McCann A."/>
            <person name="Guo C."/>
            <person name="Argimon S."/>
            <person name="Zhang W."/>
            <person name="Yang X."/>
            <person name="Jeffery I.B."/>
            <person name="Cooney J.C."/>
            <person name="Kagawa T.F."/>
            <person name="Liu W."/>
            <person name="Song Y."/>
            <person name="Salvetti E."/>
            <person name="Wrobel A."/>
            <person name="Rasinkangas P."/>
            <person name="Parkhill J."/>
            <person name="Rea M.C."/>
            <person name="O'Sullivan O."/>
            <person name="Ritari J."/>
            <person name="Douillard F.P."/>
            <person name="Paul Ross R."/>
            <person name="Yang R."/>
            <person name="Briner A.E."/>
            <person name="Felis G.E."/>
            <person name="de Vos W.M."/>
            <person name="Barrangou R."/>
            <person name="Klaenhammer T.R."/>
            <person name="Caufield P.W."/>
            <person name="Cui Y."/>
            <person name="Zhang H."/>
            <person name="O'Toole P.W."/>
        </authorList>
    </citation>
    <scope>NUCLEOTIDE SEQUENCE [LARGE SCALE GENOMIC DNA]</scope>
    <source>
        <strain evidence="10 11">DSM 24302</strain>
    </source>
</reference>
<dbReference type="GO" id="GO:0006541">
    <property type="term" value="P:glutamine metabolic process"/>
    <property type="evidence" value="ECO:0007669"/>
    <property type="project" value="InterPro"/>
</dbReference>
<dbReference type="EC" id="6.3.5.5" evidence="8"/>
<evidence type="ECO:0000256" key="5">
    <source>
        <dbReference type="ARBA" id="ARBA00022840"/>
    </source>
</evidence>
<dbReference type="GO" id="GO:0006526">
    <property type="term" value="P:L-arginine biosynthetic process"/>
    <property type="evidence" value="ECO:0007669"/>
    <property type="project" value="UniProtKB-UniRule"/>
</dbReference>
<evidence type="ECO:0000256" key="7">
    <source>
        <dbReference type="ARBA" id="ARBA00048816"/>
    </source>
</evidence>
<keyword evidence="11" id="KW-1185">Reference proteome</keyword>
<evidence type="ECO:0000256" key="3">
    <source>
        <dbReference type="ARBA" id="ARBA00022598"/>
    </source>
</evidence>
<accession>A0A0R2D033</accession>
<dbReference type="PRINTS" id="PR00096">
    <property type="entry name" value="GATASE"/>
</dbReference>
<keyword evidence="8" id="KW-0028">Amino-acid biosynthesis</keyword>
<proteinExistence type="inferred from homology"/>
<comment type="pathway">
    <text evidence="1 8">Amino-acid biosynthesis; L-arginine biosynthesis; carbamoyl phosphate from bicarbonate: step 1/1.</text>
</comment>
<feature type="binding site" evidence="8">
    <location>
        <position position="292"/>
    </location>
    <ligand>
        <name>L-glutamine</name>
        <dbReference type="ChEBI" id="CHEBI:58359"/>
    </ligand>
</feature>
<dbReference type="GO" id="GO:0004359">
    <property type="term" value="F:glutaminase activity"/>
    <property type="evidence" value="ECO:0007669"/>
    <property type="project" value="RHEA"/>
</dbReference>
<comment type="similarity">
    <text evidence="2 8">Belongs to the CarA family.</text>
</comment>
<dbReference type="GO" id="GO:0005524">
    <property type="term" value="F:ATP binding"/>
    <property type="evidence" value="ECO:0007669"/>
    <property type="project" value="UniProtKB-UniRule"/>
</dbReference>
<dbReference type="EMBL" id="AYZR01000008">
    <property type="protein sequence ID" value="KRM93851.1"/>
    <property type="molecule type" value="Genomic_DNA"/>
</dbReference>
<evidence type="ECO:0000256" key="4">
    <source>
        <dbReference type="ARBA" id="ARBA00022741"/>
    </source>
</evidence>
<dbReference type="SUPFAM" id="SSF52317">
    <property type="entry name" value="Class I glutamine amidotransferase-like"/>
    <property type="match status" value="1"/>
</dbReference>
<keyword evidence="8" id="KW-0055">Arginine biosynthesis</keyword>
<dbReference type="Gene3D" id="3.50.30.20">
    <property type="entry name" value="Carbamoyl-phosphate synthase small subunit, N-terminal domain"/>
    <property type="match status" value="1"/>
</dbReference>
<dbReference type="Pfam" id="PF00988">
    <property type="entry name" value="CPSase_sm_chain"/>
    <property type="match status" value="1"/>
</dbReference>
<keyword evidence="8" id="KW-0665">Pyrimidine biosynthesis</keyword>
<evidence type="ECO:0000313" key="10">
    <source>
        <dbReference type="EMBL" id="KRM93851.1"/>
    </source>
</evidence>
<dbReference type="InterPro" id="IPR029062">
    <property type="entry name" value="Class_I_gatase-like"/>
</dbReference>
<dbReference type="InterPro" id="IPR017926">
    <property type="entry name" value="GATASE"/>
</dbReference>
<comment type="pathway">
    <text evidence="8">Pyrimidine metabolism; UMP biosynthesis via de novo pathway; (S)-dihydroorotate from bicarbonate: step 1/3.</text>
</comment>
<dbReference type="AlphaFoldDB" id="A0A0R2D033"/>
<dbReference type="PATRIC" id="fig|1423802.4.peg.580"/>
<sequence>MPTKRYLILSDGTSYAGQAFGSLATTTGEIITNSTMNGYQEIITNQVHHNQIIVFTQPSIGNTGLDQNAYESILPSAKGVVVREYENLATDHLKRISLDRYLKQHGIPGIYGIDTRQLRHHLQQTGTLTASIVDVNDEHAFDQLTATVLTNQQVSQVATPKPYPNPGEGDNVVVVDFGLKHGILRELAKRNCNVTVVPWNTTSERILDLDPDGVVLSTGPGSPNNLPDSVLTMIQEIQSAIPLMAIGLGHQLFGRANGATVVALPVEHHGSNHPIKEIITNETFYADQEQGYELDTTSVDHSRLFITYIDVINGSIQGLRHRDYPAFSVEFLPDGAPGPKDRVDLFDDFIEMMAVRRRNDNGATY</sequence>
<feature type="active site" evidence="8">
    <location>
        <position position="334"/>
    </location>
</feature>
<organism evidence="10 11">
    <name type="scientific">Lentilactobacillus senioris DSM 24302 = JCM 17472</name>
    <dbReference type="NCBI Taxonomy" id="1423802"/>
    <lineage>
        <taxon>Bacteria</taxon>
        <taxon>Bacillati</taxon>
        <taxon>Bacillota</taxon>
        <taxon>Bacilli</taxon>
        <taxon>Lactobacillales</taxon>
        <taxon>Lactobacillaceae</taxon>
        <taxon>Lentilactobacillus</taxon>
    </lineage>
</organism>
<evidence type="ECO:0000256" key="8">
    <source>
        <dbReference type="HAMAP-Rule" id="MF_01209"/>
    </source>
</evidence>
<comment type="subunit">
    <text evidence="8">Composed of two chains; the small (or glutamine) chain promotes the hydrolysis of glutamine to ammonia, which is used by the large (or ammonia) chain to synthesize carbamoyl phosphate. Tetramer of heterodimers (alpha,beta)4.</text>
</comment>
<feature type="binding site" evidence="8">
    <location>
        <position position="291"/>
    </location>
    <ligand>
        <name>L-glutamine</name>
        <dbReference type="ChEBI" id="CHEBI:58359"/>
    </ligand>
</feature>
<comment type="catalytic activity">
    <reaction evidence="8">
        <text>L-glutamine + H2O = L-glutamate + NH4(+)</text>
        <dbReference type="Rhea" id="RHEA:15889"/>
        <dbReference type="ChEBI" id="CHEBI:15377"/>
        <dbReference type="ChEBI" id="CHEBI:28938"/>
        <dbReference type="ChEBI" id="CHEBI:29985"/>
        <dbReference type="ChEBI" id="CHEBI:58359"/>
    </reaction>
</comment>
<evidence type="ECO:0000313" key="11">
    <source>
        <dbReference type="Proteomes" id="UP000051256"/>
    </source>
</evidence>
<evidence type="ECO:0000259" key="9">
    <source>
        <dbReference type="SMART" id="SM01097"/>
    </source>
</evidence>
<dbReference type="InterPro" id="IPR036480">
    <property type="entry name" value="CarbP_synth_ssu_N_sf"/>
</dbReference>
<dbReference type="PROSITE" id="PS51273">
    <property type="entry name" value="GATASE_TYPE_1"/>
    <property type="match status" value="1"/>
</dbReference>